<keyword evidence="8" id="KW-1185">Reference proteome</keyword>
<dbReference type="InterPro" id="IPR038085">
    <property type="entry name" value="Rnp2-like_sf"/>
</dbReference>
<comment type="similarity">
    <text evidence="2">Belongs to the eukaryotic/archaeal RNase P protein component 2 family.</text>
</comment>
<reference evidence="8" key="1">
    <citation type="submission" date="2022-10" db="EMBL/GenBank/DDBJ databases">
        <title>Genome assembly of Pristionchus species.</title>
        <authorList>
            <person name="Yoshida K."/>
            <person name="Sommer R.J."/>
        </authorList>
    </citation>
    <scope>NUCLEOTIDE SEQUENCE [LARGE SCALE GENOMIC DNA]</scope>
    <source>
        <strain evidence="8">RS5460</strain>
    </source>
</reference>
<organism evidence="7 8">
    <name type="scientific">Pristionchus mayeri</name>
    <dbReference type="NCBI Taxonomy" id="1317129"/>
    <lineage>
        <taxon>Eukaryota</taxon>
        <taxon>Metazoa</taxon>
        <taxon>Ecdysozoa</taxon>
        <taxon>Nematoda</taxon>
        <taxon>Chromadorea</taxon>
        <taxon>Rhabditida</taxon>
        <taxon>Rhabditina</taxon>
        <taxon>Diplogasteromorpha</taxon>
        <taxon>Diplogasteroidea</taxon>
        <taxon>Neodiplogasteridae</taxon>
        <taxon>Pristionchus</taxon>
    </lineage>
</organism>
<evidence type="ECO:0000256" key="5">
    <source>
        <dbReference type="ARBA" id="ARBA00023242"/>
    </source>
</evidence>
<evidence type="ECO:0000313" key="7">
    <source>
        <dbReference type="EMBL" id="GMR43076.1"/>
    </source>
</evidence>
<dbReference type="GO" id="GO:0006364">
    <property type="term" value="P:rRNA processing"/>
    <property type="evidence" value="ECO:0007669"/>
    <property type="project" value="UniProtKB-KW"/>
</dbReference>
<protein>
    <recommendedName>
        <fullName evidence="6">Ribonuclease P/MRP protein subunit POP5</fullName>
    </recommendedName>
</protein>
<accession>A0AAN4ZQ86</accession>
<dbReference type="PANTHER" id="PTHR48414:SF1">
    <property type="entry name" value="POP5 HOMOLOG, RIBONUCLEASE P_MRP SUBUNIT"/>
    <property type="match status" value="1"/>
</dbReference>
<dbReference type="GO" id="GO:0005634">
    <property type="term" value="C:nucleus"/>
    <property type="evidence" value="ECO:0007669"/>
    <property type="project" value="UniProtKB-SubCell"/>
</dbReference>
<dbReference type="GO" id="GO:0033204">
    <property type="term" value="F:ribonuclease P RNA binding"/>
    <property type="evidence" value="ECO:0007669"/>
    <property type="project" value="InterPro"/>
</dbReference>
<feature type="non-terminal residue" evidence="7">
    <location>
        <position position="1"/>
    </location>
</feature>
<comment type="subcellular location">
    <subcellularLocation>
        <location evidence="1">Nucleus</location>
    </subcellularLocation>
</comment>
<dbReference type="PANTHER" id="PTHR48414">
    <property type="entry name" value="POP5 HOMOLOG, RIBONUCLEASE P_MRP SUBUNIT"/>
    <property type="match status" value="1"/>
</dbReference>
<keyword evidence="4" id="KW-0819">tRNA processing</keyword>
<comment type="caution">
    <text evidence="7">The sequence shown here is derived from an EMBL/GenBank/DDBJ whole genome shotgun (WGS) entry which is preliminary data.</text>
</comment>
<dbReference type="SUPFAM" id="SSF160350">
    <property type="entry name" value="Rnp2-like"/>
    <property type="match status" value="1"/>
</dbReference>
<dbReference type="GO" id="GO:0030677">
    <property type="term" value="C:ribonuclease P complex"/>
    <property type="evidence" value="ECO:0007669"/>
    <property type="project" value="InterPro"/>
</dbReference>
<dbReference type="AlphaFoldDB" id="A0AAN4ZQ86"/>
<dbReference type="InterPro" id="IPR016819">
    <property type="entry name" value="RNase_P/MRP_POP5"/>
</dbReference>
<dbReference type="PIRSF" id="PIRSF023803">
    <property type="entry name" value="Ribonuclease_P_prd"/>
    <property type="match status" value="1"/>
</dbReference>
<keyword evidence="5" id="KW-0539">Nucleus</keyword>
<evidence type="ECO:0000256" key="4">
    <source>
        <dbReference type="ARBA" id="ARBA00022694"/>
    </source>
</evidence>
<dbReference type="Proteomes" id="UP001328107">
    <property type="component" value="Unassembled WGS sequence"/>
</dbReference>
<gene>
    <name evidence="7" type="ORF">PMAYCL1PPCAC_13271</name>
</gene>
<dbReference type="Gene3D" id="3.30.70.3250">
    <property type="entry name" value="Ribonuclease P, Pop5 subunit"/>
    <property type="match status" value="1"/>
</dbReference>
<sequence>IDGEEMVKLKNSYALIEVLPGPSASTASLAPGHLFVAVMEQVGKIHGDYGAGAVRSSLHVKVVDGDVSVLRLPSDSAHLLLSALPFVRYINKEPVTVRLLFCGRSIRSCEKRLLKQRRKELSDAIASAETPGTRQSIVDSIQRIEAAST</sequence>
<evidence type="ECO:0000256" key="1">
    <source>
        <dbReference type="ARBA" id="ARBA00004123"/>
    </source>
</evidence>
<dbReference type="Pfam" id="PF01900">
    <property type="entry name" value="RNase_P_Rpp14"/>
    <property type="match status" value="1"/>
</dbReference>
<evidence type="ECO:0000313" key="8">
    <source>
        <dbReference type="Proteomes" id="UP001328107"/>
    </source>
</evidence>
<evidence type="ECO:0000256" key="3">
    <source>
        <dbReference type="ARBA" id="ARBA00022552"/>
    </source>
</evidence>
<dbReference type="InterPro" id="IPR002759">
    <property type="entry name" value="Pop5/Rpp14/Rnp2-like"/>
</dbReference>
<keyword evidence="3" id="KW-0698">rRNA processing</keyword>
<evidence type="ECO:0000256" key="6">
    <source>
        <dbReference type="ARBA" id="ARBA00044198"/>
    </source>
</evidence>
<dbReference type="EMBL" id="BTRK01000003">
    <property type="protein sequence ID" value="GMR43076.1"/>
    <property type="molecule type" value="Genomic_DNA"/>
</dbReference>
<dbReference type="GO" id="GO:0001682">
    <property type="term" value="P:tRNA 5'-leader removal"/>
    <property type="evidence" value="ECO:0007669"/>
    <property type="project" value="InterPro"/>
</dbReference>
<evidence type="ECO:0000256" key="2">
    <source>
        <dbReference type="ARBA" id="ARBA00010800"/>
    </source>
</evidence>
<proteinExistence type="inferred from homology"/>
<name>A0AAN4ZQ86_9BILA</name>